<dbReference type="OrthoDB" id="41253at10239"/>
<evidence type="ECO:0000256" key="1">
    <source>
        <dbReference type="SAM" id="MobiDB-lite"/>
    </source>
</evidence>
<proteinExistence type="predicted"/>
<name>R4T630_9CAUD</name>
<accession>R4T630</accession>
<reference evidence="2 3" key="1">
    <citation type="submission" date="2012-12" db="EMBL/GenBank/DDBJ databases">
        <authorList>
            <person name="Sencilo A."/>
            <person name="Jacobs-Sera D."/>
            <person name="Russell D.A."/>
            <person name="Ko C."/>
            <person name="Atanasova N."/>
            <person name="Osterlund E."/>
            <person name="Oksanen H.M."/>
            <person name="Bamford D.H."/>
            <person name="Hatfull G.F."/>
            <person name="Roine E."/>
            <person name="Hendrix R.W."/>
        </authorList>
    </citation>
    <scope>NUCLEOTIDE SEQUENCE [LARGE SCALE GENOMIC DNA]</scope>
</reference>
<dbReference type="KEGG" id="vg:16194366"/>
<feature type="region of interest" description="Disordered" evidence="1">
    <location>
        <begin position="494"/>
        <end position="527"/>
    </location>
</feature>
<evidence type="ECO:0000313" key="2">
    <source>
        <dbReference type="EMBL" id="AGM11129.1"/>
    </source>
</evidence>
<sequence length="527" mass="57189">MPFGDYADFEACVAANSDKDDPDAYCSAIKRQIEGAAALSDSDREAITASDTFSDKLLDEDPCWADYVMVGTKTVNGKEVPNCVPEDEADPADLQALAASDDRCGEGKVRIGDSCVDLADVTSDTESPPPSVLSSPQHLTLKSLDTEPIERVEEGGNTVRYKSLKLLSPGVWSDAGSQTATYYPPDGIANLQAEYDESQYNGPPVNIMHDLDMDTFEAHEASVAGHIDPDTLDTDDEGNLFADIVFDTSTGAGQFADENLQSTLENEGTVGFGGPSVEIPAEGLIQEHDAQRDMPRVDGGLLSGAALVMDPASKSVNFAREAARRPVAMSASGESGKVLTHESVDMRTLADAGEIRETLGMFGLDTDDLDDEEVMDMAEDLHQDLMDELEGDDAEMGDYEDDDEDEEDAEMEDDMDEEEDDDEDEMEMADDMETVMERVQNLSSRLEDVEDAVSQAMTAEDVDAELEDAAGNKLADAETVKTLTEAKEELEDRIKELENQPAESKTLTDAQDFEPEYDMDSGARSGW</sequence>
<feature type="region of interest" description="Disordered" evidence="1">
    <location>
        <begin position="391"/>
        <end position="426"/>
    </location>
</feature>
<protein>
    <submittedName>
        <fullName evidence="2">Uncharacterized protein</fullName>
    </submittedName>
</protein>
<dbReference type="Proteomes" id="UP000202022">
    <property type="component" value="Segment"/>
</dbReference>
<organism evidence="2 3">
    <name type="scientific">Halorubrum tailed virus 4</name>
    <dbReference type="NCBI Taxonomy" id="1273752"/>
    <lineage>
        <taxon>Viruses</taxon>
        <taxon>Duplodnaviria</taxon>
        <taxon>Heunggongvirae</taxon>
        <taxon>Uroviricota</taxon>
        <taxon>Caudoviricetes</taxon>
        <taxon>Kirjokansivirales</taxon>
        <taxon>Haloferuviridae</taxon>
        <taxon>Saldibavirus</taxon>
        <taxon>Saldibavirus natrii</taxon>
        <taxon>Saldibavirus HRTV4</taxon>
    </lineage>
</organism>
<keyword evidence="3" id="KW-1185">Reference proteome</keyword>
<dbReference type="GeneID" id="16194366"/>
<gene>
    <name evidence="2" type="primary">37</name>
    <name evidence="2" type="ORF">HRTV4_37</name>
</gene>
<dbReference type="EMBL" id="KC292023">
    <property type="protein sequence ID" value="AGM11129.1"/>
    <property type="molecule type" value="Genomic_DNA"/>
</dbReference>
<evidence type="ECO:0000313" key="3">
    <source>
        <dbReference type="Proteomes" id="UP000202022"/>
    </source>
</evidence>
<dbReference type="RefSeq" id="YP_008059526.1">
    <property type="nucleotide sequence ID" value="NC_021329.1"/>
</dbReference>